<evidence type="ECO:0000256" key="2">
    <source>
        <dbReference type="SAM" id="MobiDB-lite"/>
    </source>
</evidence>
<evidence type="ECO:0000313" key="5">
    <source>
        <dbReference type="Proteomes" id="UP000664203"/>
    </source>
</evidence>
<comment type="similarity">
    <text evidence="1">Belongs to the tpcK family.</text>
</comment>
<protein>
    <recommendedName>
        <fullName evidence="3">EthD domain-containing protein</fullName>
    </recommendedName>
</protein>
<dbReference type="InterPro" id="IPR009799">
    <property type="entry name" value="EthD_dom"/>
</dbReference>
<sequence length="253" mass="28602">MDGGTQTYSDPERDEVLCSIGSNNAMRDIELNADRIEMTIPLERLFNFLTPYLPKEVHSQVGDLVVDVVLQSNREPIRHGALPVLKNLADSLSKEITFASVASDALELLSSSLAGQRDRIFAILKQTWDRLFLTTTPYLLFPLSVRNTLDEMNRHLNRGWVVDDHDLTIEFYFRSFEEMNKVTNDPEFQKLQQEEEPYVNRTHTVVSLGWVESYVQNGEVVNVKDGKSTYGTFEESSDLSNALPKQPAATSGA</sequence>
<dbReference type="Proteomes" id="UP000664203">
    <property type="component" value="Unassembled WGS sequence"/>
</dbReference>
<dbReference type="AlphaFoldDB" id="A0A8H3I589"/>
<gene>
    <name evidence="4" type="ORF">ALECFALPRED_004015</name>
</gene>
<dbReference type="OrthoDB" id="3183782at2759"/>
<organism evidence="4 5">
    <name type="scientific">Alectoria fallacina</name>
    <dbReference type="NCBI Taxonomy" id="1903189"/>
    <lineage>
        <taxon>Eukaryota</taxon>
        <taxon>Fungi</taxon>
        <taxon>Dikarya</taxon>
        <taxon>Ascomycota</taxon>
        <taxon>Pezizomycotina</taxon>
        <taxon>Lecanoromycetes</taxon>
        <taxon>OSLEUM clade</taxon>
        <taxon>Lecanoromycetidae</taxon>
        <taxon>Lecanorales</taxon>
        <taxon>Lecanorineae</taxon>
        <taxon>Parmeliaceae</taxon>
        <taxon>Alectoria</taxon>
    </lineage>
</organism>
<comment type="caution">
    <text evidence="4">The sequence shown here is derived from an EMBL/GenBank/DDBJ whole genome shotgun (WGS) entry which is preliminary data.</text>
</comment>
<evidence type="ECO:0000313" key="4">
    <source>
        <dbReference type="EMBL" id="CAF9907825.1"/>
    </source>
</evidence>
<name>A0A8H3I589_9LECA</name>
<feature type="region of interest" description="Disordered" evidence="2">
    <location>
        <begin position="233"/>
        <end position="253"/>
    </location>
</feature>
<feature type="domain" description="EthD" evidence="3">
    <location>
        <begin position="138"/>
        <end position="200"/>
    </location>
</feature>
<dbReference type="Pfam" id="PF07110">
    <property type="entry name" value="EthD"/>
    <property type="match status" value="1"/>
</dbReference>
<evidence type="ECO:0000256" key="1">
    <source>
        <dbReference type="ARBA" id="ARBA00005986"/>
    </source>
</evidence>
<keyword evidence="5" id="KW-1185">Reference proteome</keyword>
<evidence type="ECO:0000259" key="3">
    <source>
        <dbReference type="Pfam" id="PF07110"/>
    </source>
</evidence>
<dbReference type="EMBL" id="CAJPDR010000025">
    <property type="protein sequence ID" value="CAF9907825.1"/>
    <property type="molecule type" value="Genomic_DNA"/>
</dbReference>
<proteinExistence type="inferred from homology"/>
<reference evidence="4" key="1">
    <citation type="submission" date="2021-03" db="EMBL/GenBank/DDBJ databases">
        <authorList>
            <person name="Tagirdzhanova G."/>
        </authorList>
    </citation>
    <scope>NUCLEOTIDE SEQUENCE</scope>
</reference>
<accession>A0A8H3I589</accession>
<dbReference type="GO" id="GO:0016491">
    <property type="term" value="F:oxidoreductase activity"/>
    <property type="evidence" value="ECO:0007669"/>
    <property type="project" value="InterPro"/>
</dbReference>